<name>A0A377JWV1_9HELI</name>
<dbReference type="InterPro" id="IPR032427">
    <property type="entry name" value="P22_portal"/>
</dbReference>
<dbReference type="Pfam" id="PF16510">
    <property type="entry name" value="P22_portal"/>
    <property type="match status" value="1"/>
</dbReference>
<proteinExistence type="predicted"/>
<accession>A0A377JWV1</accession>
<reference evidence="1 2" key="1">
    <citation type="submission" date="2018-06" db="EMBL/GenBank/DDBJ databases">
        <authorList>
            <consortium name="Pathogen Informatics"/>
            <person name="Doyle S."/>
        </authorList>
    </citation>
    <scope>NUCLEOTIDE SEQUENCE [LARGE SCALE GENOMIC DNA]</scope>
    <source>
        <strain evidence="1 2">NCTC12219</strain>
    </source>
</reference>
<dbReference type="AlphaFoldDB" id="A0A377JWV1"/>
<evidence type="ECO:0000313" key="1">
    <source>
        <dbReference type="EMBL" id="STP14331.1"/>
    </source>
</evidence>
<dbReference type="EMBL" id="UGHX01000004">
    <property type="protein sequence ID" value="STP14331.1"/>
    <property type="molecule type" value="Genomic_DNA"/>
</dbReference>
<organism evidence="1 2">
    <name type="scientific">Helicobacter cinaedi</name>
    <dbReference type="NCBI Taxonomy" id="213"/>
    <lineage>
        <taxon>Bacteria</taxon>
        <taxon>Pseudomonadati</taxon>
        <taxon>Campylobacterota</taxon>
        <taxon>Epsilonproteobacteria</taxon>
        <taxon>Campylobacterales</taxon>
        <taxon>Helicobacteraceae</taxon>
        <taxon>Helicobacter</taxon>
    </lineage>
</organism>
<protein>
    <submittedName>
        <fullName evidence="1">Portal protein</fullName>
    </submittedName>
</protein>
<evidence type="ECO:0000313" key="2">
    <source>
        <dbReference type="Proteomes" id="UP000255103"/>
    </source>
</evidence>
<sequence>MLSLKKPSRKGFDKILSGLNDESLGVAVNRQSGVAITQRRESGLMGLQDYLKISDDMDRLLCEKILGFVSHYLHRAGF</sequence>
<gene>
    <name evidence="1" type="ORF">NCTC12219_01878</name>
</gene>
<dbReference type="Proteomes" id="UP000255103">
    <property type="component" value="Unassembled WGS sequence"/>
</dbReference>